<dbReference type="InterPro" id="IPR002109">
    <property type="entry name" value="Glutaredoxin"/>
</dbReference>
<dbReference type="CDD" id="cd03418">
    <property type="entry name" value="GRX_GRXb_1_3_like"/>
    <property type="match status" value="1"/>
</dbReference>
<dbReference type="GO" id="GO:0005737">
    <property type="term" value="C:cytoplasm"/>
    <property type="evidence" value="ECO:0007669"/>
    <property type="project" value="TreeGrafter"/>
</dbReference>
<name>A0A291IKM3_9GAMM</name>
<dbReference type="Proteomes" id="UP000077734">
    <property type="component" value="Unassembled WGS sequence"/>
</dbReference>
<comment type="similarity">
    <text evidence="1 6">Belongs to the glutaredoxin family.</text>
</comment>
<dbReference type="EMBL" id="LUUL01000125">
    <property type="protein sequence ID" value="OAI22301.1"/>
    <property type="molecule type" value="Genomic_DNA"/>
</dbReference>
<keyword evidence="8" id="KW-1185">Reference proteome</keyword>
<keyword evidence="3 6" id="KW-0249">Electron transport</keyword>
<dbReference type="RefSeq" id="WP_054762461.1">
    <property type="nucleotide sequence ID" value="NZ_AP019777.1"/>
</dbReference>
<evidence type="ECO:0000256" key="3">
    <source>
        <dbReference type="ARBA" id="ARBA00022982"/>
    </source>
</evidence>
<dbReference type="AlphaFoldDB" id="A0A291IKM3"/>
<organism evidence="7 8">
    <name type="scientific">Methylomonas koyamae</name>
    <dbReference type="NCBI Taxonomy" id="702114"/>
    <lineage>
        <taxon>Bacteria</taxon>
        <taxon>Pseudomonadati</taxon>
        <taxon>Pseudomonadota</taxon>
        <taxon>Gammaproteobacteria</taxon>
        <taxon>Methylococcales</taxon>
        <taxon>Methylococcaceae</taxon>
        <taxon>Methylomonas</taxon>
    </lineage>
</organism>
<dbReference type="InterPro" id="IPR014025">
    <property type="entry name" value="Glutaredoxin_subgr"/>
</dbReference>
<keyword evidence="2 6" id="KW-0813">Transport</keyword>
<dbReference type="Pfam" id="PF00462">
    <property type="entry name" value="Glutaredoxin"/>
    <property type="match status" value="1"/>
</dbReference>
<dbReference type="Gene3D" id="3.40.30.10">
    <property type="entry name" value="Glutaredoxin"/>
    <property type="match status" value="1"/>
</dbReference>
<comment type="caution">
    <text evidence="7">The sequence shown here is derived from an EMBL/GenBank/DDBJ whole genome shotgun (WGS) entry which is preliminary data.</text>
</comment>
<keyword evidence="4" id="KW-1015">Disulfide bond</keyword>
<proteinExistence type="inferred from homology"/>
<dbReference type="NCBIfam" id="TIGR02181">
    <property type="entry name" value="GRX_bact"/>
    <property type="match status" value="1"/>
</dbReference>
<dbReference type="SUPFAM" id="SSF52833">
    <property type="entry name" value="Thioredoxin-like"/>
    <property type="match status" value="1"/>
</dbReference>
<dbReference type="PANTHER" id="PTHR45694">
    <property type="entry name" value="GLUTAREDOXIN 2"/>
    <property type="match status" value="1"/>
</dbReference>
<keyword evidence="6" id="KW-0963">Cytoplasm</keyword>
<accession>A0A291IKM3</accession>
<keyword evidence="5 6" id="KW-0676">Redox-active center</keyword>
<evidence type="ECO:0000256" key="1">
    <source>
        <dbReference type="ARBA" id="ARBA00007787"/>
    </source>
</evidence>
<protein>
    <recommendedName>
        <fullName evidence="6">Glutaredoxin</fullName>
    </recommendedName>
</protein>
<dbReference type="PRINTS" id="PR00160">
    <property type="entry name" value="GLUTAREDOXIN"/>
</dbReference>
<sequence>MPEIIIYTTKICPYCTMAKRLLERKGARYTEINVDAEPGLREQMMEKTKRRTVPQIYIGERHIGGFDDLHALDMNQELDPLLQD</sequence>
<evidence type="ECO:0000256" key="5">
    <source>
        <dbReference type="ARBA" id="ARBA00023284"/>
    </source>
</evidence>
<dbReference type="GO" id="GO:0034599">
    <property type="term" value="P:cellular response to oxidative stress"/>
    <property type="evidence" value="ECO:0007669"/>
    <property type="project" value="TreeGrafter"/>
</dbReference>
<gene>
    <name evidence="7" type="ORF">A1356_02190</name>
</gene>
<dbReference type="PROSITE" id="PS00195">
    <property type="entry name" value="GLUTAREDOXIN_1"/>
    <property type="match status" value="1"/>
</dbReference>
<dbReference type="InterPro" id="IPR036249">
    <property type="entry name" value="Thioredoxin-like_sf"/>
</dbReference>
<evidence type="ECO:0000256" key="6">
    <source>
        <dbReference type="RuleBase" id="RU364065"/>
    </source>
</evidence>
<dbReference type="GO" id="GO:0045454">
    <property type="term" value="P:cell redox homeostasis"/>
    <property type="evidence" value="ECO:0007669"/>
    <property type="project" value="InterPro"/>
</dbReference>
<dbReference type="GO" id="GO:0015038">
    <property type="term" value="F:glutathione disulfide oxidoreductase activity"/>
    <property type="evidence" value="ECO:0007669"/>
    <property type="project" value="UniProtKB-UniRule"/>
</dbReference>
<dbReference type="PROSITE" id="PS51354">
    <property type="entry name" value="GLUTAREDOXIN_2"/>
    <property type="match status" value="1"/>
</dbReference>
<evidence type="ECO:0000313" key="8">
    <source>
        <dbReference type="Proteomes" id="UP000077734"/>
    </source>
</evidence>
<comment type="function">
    <text evidence="6">Has a glutathione-disulfide oxidoreductase activity in the presence of NADPH and glutathione reductase. Reduces low molecular weight disulfides and proteins.</text>
</comment>
<evidence type="ECO:0000256" key="2">
    <source>
        <dbReference type="ARBA" id="ARBA00022448"/>
    </source>
</evidence>
<evidence type="ECO:0000256" key="4">
    <source>
        <dbReference type="ARBA" id="ARBA00023157"/>
    </source>
</evidence>
<dbReference type="PANTHER" id="PTHR45694:SF18">
    <property type="entry name" value="GLUTAREDOXIN-1-RELATED"/>
    <property type="match status" value="1"/>
</dbReference>
<evidence type="ECO:0000313" key="7">
    <source>
        <dbReference type="EMBL" id="OAI22301.1"/>
    </source>
</evidence>
<dbReference type="KEGG" id="mko:MKLM6_2486"/>
<dbReference type="InterPro" id="IPR011900">
    <property type="entry name" value="GRX_bact"/>
</dbReference>
<reference evidence="7 8" key="1">
    <citation type="submission" date="2016-03" db="EMBL/GenBank/DDBJ databases">
        <authorList>
            <person name="Heylen K."/>
            <person name="De Vos P."/>
            <person name="Vekeman B."/>
        </authorList>
    </citation>
    <scope>NUCLEOTIDE SEQUENCE [LARGE SCALE GENOMIC DNA]</scope>
    <source>
        <strain evidence="7 8">R-49807</strain>
    </source>
</reference>
<dbReference type="InterPro" id="IPR011767">
    <property type="entry name" value="GLR_AS"/>
</dbReference>